<evidence type="ECO:0000259" key="8">
    <source>
        <dbReference type="PROSITE" id="PS51935"/>
    </source>
</evidence>
<evidence type="ECO:0000256" key="5">
    <source>
        <dbReference type="SAM" id="Coils"/>
    </source>
</evidence>
<keyword evidence="4" id="KW-0788">Thiol protease</keyword>
<feature type="domain" description="NlpC/P60" evidence="8">
    <location>
        <begin position="315"/>
        <end position="435"/>
    </location>
</feature>
<organism evidence="9 10">
    <name type="scientific">Nocardioides euryhalodurans</name>
    <dbReference type="NCBI Taxonomy" id="2518370"/>
    <lineage>
        <taxon>Bacteria</taxon>
        <taxon>Bacillati</taxon>
        <taxon>Actinomycetota</taxon>
        <taxon>Actinomycetes</taxon>
        <taxon>Propionibacteriales</taxon>
        <taxon>Nocardioidaceae</taxon>
        <taxon>Nocardioides</taxon>
    </lineage>
</organism>
<gene>
    <name evidence="9" type="ORF">EXE57_10040</name>
</gene>
<evidence type="ECO:0000256" key="4">
    <source>
        <dbReference type="ARBA" id="ARBA00022807"/>
    </source>
</evidence>
<feature type="coiled-coil region" evidence="5">
    <location>
        <begin position="179"/>
        <end position="206"/>
    </location>
</feature>
<dbReference type="RefSeq" id="WP_135077119.1">
    <property type="nucleotide sequence ID" value="NZ_CP038267.1"/>
</dbReference>
<evidence type="ECO:0000256" key="3">
    <source>
        <dbReference type="ARBA" id="ARBA00022801"/>
    </source>
</evidence>
<keyword evidence="5" id="KW-0175">Coiled coil</keyword>
<feature type="compositionally biased region" description="Pro residues" evidence="6">
    <location>
        <begin position="283"/>
        <end position="314"/>
    </location>
</feature>
<proteinExistence type="inferred from homology"/>
<dbReference type="Proteomes" id="UP000294894">
    <property type="component" value="Chromosome"/>
</dbReference>
<dbReference type="InterPro" id="IPR000064">
    <property type="entry name" value="NLP_P60_dom"/>
</dbReference>
<dbReference type="PANTHER" id="PTHR47359:SF3">
    <property type="entry name" value="NLP_P60 DOMAIN-CONTAINING PROTEIN-RELATED"/>
    <property type="match status" value="1"/>
</dbReference>
<dbReference type="Pfam" id="PF00877">
    <property type="entry name" value="NLPC_P60"/>
    <property type="match status" value="1"/>
</dbReference>
<evidence type="ECO:0000313" key="9">
    <source>
        <dbReference type="EMBL" id="QBR92579.1"/>
    </source>
</evidence>
<dbReference type="AlphaFoldDB" id="A0A4P7GL69"/>
<evidence type="ECO:0000256" key="6">
    <source>
        <dbReference type="SAM" id="MobiDB-lite"/>
    </source>
</evidence>
<reference evidence="9 10" key="1">
    <citation type="submission" date="2019-03" db="EMBL/GenBank/DDBJ databases">
        <title>Three New Species of Nocardioides, Nocardioides euryhalodurans sp. nov., Nocardioides seonyuensis sp. nov. and Nocardioides eburneoflavus sp. nov., Iolated from Soil.</title>
        <authorList>
            <person name="Roh S.G."/>
            <person name="Lee C."/>
            <person name="Kim M.-K."/>
            <person name="Kim S.B."/>
        </authorList>
    </citation>
    <scope>NUCLEOTIDE SEQUENCE [LARGE SCALE GENOMIC DNA]</scope>
    <source>
        <strain evidence="9 10">MMS17-SY117</strain>
    </source>
</reference>
<feature type="region of interest" description="Disordered" evidence="6">
    <location>
        <begin position="256"/>
        <end position="319"/>
    </location>
</feature>
<keyword evidence="7" id="KW-0732">Signal</keyword>
<dbReference type="InterPro" id="IPR038765">
    <property type="entry name" value="Papain-like_cys_pep_sf"/>
</dbReference>
<accession>A0A4P7GL69</accession>
<evidence type="ECO:0000256" key="7">
    <source>
        <dbReference type="SAM" id="SignalP"/>
    </source>
</evidence>
<dbReference type="PANTHER" id="PTHR47359">
    <property type="entry name" value="PEPTIDOGLYCAN DL-ENDOPEPTIDASE CWLO"/>
    <property type="match status" value="1"/>
</dbReference>
<evidence type="ECO:0000256" key="1">
    <source>
        <dbReference type="ARBA" id="ARBA00007074"/>
    </source>
</evidence>
<name>A0A4P7GL69_9ACTN</name>
<dbReference type="InterPro" id="IPR051794">
    <property type="entry name" value="PG_Endopeptidase_C40"/>
</dbReference>
<feature type="chain" id="PRO_5039561013" evidence="7">
    <location>
        <begin position="22"/>
        <end position="435"/>
    </location>
</feature>
<feature type="compositionally biased region" description="Low complexity" evidence="6">
    <location>
        <begin position="256"/>
        <end position="270"/>
    </location>
</feature>
<dbReference type="SUPFAM" id="SSF54001">
    <property type="entry name" value="Cysteine proteinases"/>
    <property type="match status" value="1"/>
</dbReference>
<dbReference type="Gene3D" id="3.90.1720.10">
    <property type="entry name" value="endopeptidase domain like (from Nostoc punctiforme)"/>
    <property type="match status" value="1"/>
</dbReference>
<keyword evidence="3" id="KW-0378">Hydrolase</keyword>
<evidence type="ECO:0000256" key="2">
    <source>
        <dbReference type="ARBA" id="ARBA00022670"/>
    </source>
</evidence>
<evidence type="ECO:0000313" key="10">
    <source>
        <dbReference type="Proteomes" id="UP000294894"/>
    </source>
</evidence>
<feature type="signal peptide" evidence="7">
    <location>
        <begin position="1"/>
        <end position="21"/>
    </location>
</feature>
<protein>
    <submittedName>
        <fullName evidence="9">NlpC/P60 family protein</fullName>
    </submittedName>
</protein>
<dbReference type="KEGG" id="noy:EXE57_10040"/>
<sequence length="435" mass="45183">MRAVGSVLVLTLALAVPPAAGGMAWADGTDAPPTRSEVRDARAAVRDQTRDVATVQAELLAANQRLQDSAMRAAQASEAWNGARYRLEQARRAAAAAADRAGIARQDVDAQRQAYADAVVESYQMAPELTAVASIVQSDGIASVVEQTTTLGQTEAAMDTRYDGFRAASTLAGVAVVQATDARTEAEQLQVEAREARDAAVAAADAAAAEAQSIAERKGVLIEELARLEDVSVEIAEERQSALEAQALAEAAAEQRAAQEAAAAEQAAEQAEQDAADEASQPAPAPAPSPAPEPQPEPDPAPQPPPAPPAPPAPSGGVGAAISFARAQIGEPYQWGAAGPSAWDCSGLTMGAWSAGGRSLPHYSVAQYEQSTPIGVGNLQPGDLLFWGSSNSPSSIYHVALYVGSGQMIHAPRTGRPVTQESMYYWTAPNFFARP</sequence>
<dbReference type="PROSITE" id="PS51935">
    <property type="entry name" value="NLPC_P60"/>
    <property type="match status" value="1"/>
</dbReference>
<comment type="similarity">
    <text evidence="1">Belongs to the peptidase C40 family.</text>
</comment>
<dbReference type="EMBL" id="CP038267">
    <property type="protein sequence ID" value="QBR92579.1"/>
    <property type="molecule type" value="Genomic_DNA"/>
</dbReference>
<dbReference type="GO" id="GO:0006508">
    <property type="term" value="P:proteolysis"/>
    <property type="evidence" value="ECO:0007669"/>
    <property type="project" value="UniProtKB-KW"/>
</dbReference>
<dbReference type="GO" id="GO:0008234">
    <property type="term" value="F:cysteine-type peptidase activity"/>
    <property type="evidence" value="ECO:0007669"/>
    <property type="project" value="UniProtKB-KW"/>
</dbReference>
<keyword evidence="10" id="KW-1185">Reference proteome</keyword>
<keyword evidence="2" id="KW-0645">Protease</keyword>
<dbReference type="OrthoDB" id="5177647at2"/>